<dbReference type="AlphaFoldDB" id="A0A644ZNW5"/>
<protein>
    <submittedName>
        <fullName evidence="1">Uncharacterized protein</fullName>
    </submittedName>
</protein>
<name>A0A644ZNW5_9ZZZZ</name>
<comment type="caution">
    <text evidence="1">The sequence shown here is derived from an EMBL/GenBank/DDBJ whole genome shotgun (WGS) entry which is preliminary data.</text>
</comment>
<dbReference type="EMBL" id="VSSQ01009764">
    <property type="protein sequence ID" value="MPM42532.1"/>
    <property type="molecule type" value="Genomic_DNA"/>
</dbReference>
<organism evidence="1">
    <name type="scientific">bioreactor metagenome</name>
    <dbReference type="NCBI Taxonomy" id="1076179"/>
    <lineage>
        <taxon>unclassified sequences</taxon>
        <taxon>metagenomes</taxon>
        <taxon>ecological metagenomes</taxon>
    </lineage>
</organism>
<reference evidence="1" key="1">
    <citation type="submission" date="2019-08" db="EMBL/GenBank/DDBJ databases">
        <authorList>
            <person name="Kucharzyk K."/>
            <person name="Murdoch R.W."/>
            <person name="Higgins S."/>
            <person name="Loffler F."/>
        </authorList>
    </citation>
    <scope>NUCLEOTIDE SEQUENCE</scope>
</reference>
<evidence type="ECO:0000313" key="1">
    <source>
        <dbReference type="EMBL" id="MPM42532.1"/>
    </source>
</evidence>
<accession>A0A644ZNW5</accession>
<sequence length="126" mass="14919">MTARNHSVPYGYEAPMGPSGIVVREELIQAFLKRLSPFVKVWEEFVQYRLIEMRNKAADLRRIRLGTTTSKVLQCKKQRNTRLTKLLCRKLQMHFSNVVRDVQLKMVIWKITFRGLLWKITLLHCC</sequence>
<gene>
    <name evidence="1" type="ORF">SDC9_89198</name>
</gene>
<proteinExistence type="predicted"/>